<organism evidence="2 3">
    <name type="scientific">Ralstonia pickettii</name>
    <name type="common">Burkholderia pickettii</name>
    <dbReference type="NCBI Taxonomy" id="329"/>
    <lineage>
        <taxon>Bacteria</taxon>
        <taxon>Pseudomonadati</taxon>
        <taxon>Pseudomonadota</taxon>
        <taxon>Betaproteobacteria</taxon>
        <taxon>Burkholderiales</taxon>
        <taxon>Burkholderiaceae</taxon>
        <taxon>Ralstonia</taxon>
    </lineage>
</organism>
<dbReference type="EMBL" id="PKQE01000010">
    <property type="protein sequence ID" value="PLC39732.1"/>
    <property type="molecule type" value="Genomic_DNA"/>
</dbReference>
<comment type="caution">
    <text evidence="2">The sequence shown here is derived from an EMBL/GenBank/DDBJ whole genome shotgun (WGS) entry which is preliminary data.</text>
</comment>
<reference evidence="2 3" key="1">
    <citation type="submission" date="2017-12" db="EMBL/GenBank/DDBJ databases">
        <title>Draft genome sequence of Ralstonia pickettii 52.</title>
        <authorList>
            <person name="Zheng B."/>
        </authorList>
    </citation>
    <scope>NUCLEOTIDE SEQUENCE [LARGE SCALE GENOMIC DNA]</scope>
    <source>
        <strain evidence="2 3">52</strain>
    </source>
</reference>
<sequence length="221" mass="25191">RLRGISSMAAANAYALTFMADFNARFAKVPRSDFDAHRPLRGDEDLARIFCWREWRKVSASLTLQYAKVMYLLEDRPEHRKLVHRYLEVAEYPDGRIELWADGAALPYTTYDRLAQIDQGTIVEHKRLGHVLAVAAELQAQRDDRRQVGPSRTLVGEPPRPKRPAPQTKRQRLINRLDLERAMRQVGPGQPSSGPATSTTALRGTPRKHQTEHKVHARADI</sequence>
<feature type="compositionally biased region" description="Polar residues" evidence="1">
    <location>
        <begin position="190"/>
        <end position="202"/>
    </location>
</feature>
<evidence type="ECO:0000313" key="3">
    <source>
        <dbReference type="Proteomes" id="UP000234456"/>
    </source>
</evidence>
<dbReference type="Proteomes" id="UP000234456">
    <property type="component" value="Unassembled WGS sequence"/>
</dbReference>
<name>A0A2N4TJ39_RALPI</name>
<proteinExistence type="predicted"/>
<evidence type="ECO:0000313" key="2">
    <source>
        <dbReference type="EMBL" id="PLC39732.1"/>
    </source>
</evidence>
<feature type="region of interest" description="Disordered" evidence="1">
    <location>
        <begin position="141"/>
        <end position="221"/>
    </location>
</feature>
<feature type="compositionally biased region" description="Basic and acidic residues" evidence="1">
    <location>
        <begin position="212"/>
        <end position="221"/>
    </location>
</feature>
<protein>
    <submittedName>
        <fullName evidence="2">Integrase</fullName>
    </submittedName>
</protein>
<accession>A0A2N4TJ39</accession>
<dbReference type="AlphaFoldDB" id="A0A2N4TJ39"/>
<evidence type="ECO:0000256" key="1">
    <source>
        <dbReference type="SAM" id="MobiDB-lite"/>
    </source>
</evidence>
<feature type="non-terminal residue" evidence="2">
    <location>
        <position position="1"/>
    </location>
</feature>
<gene>
    <name evidence="2" type="ORF">C0Q88_25335</name>
</gene>